<evidence type="ECO:0000313" key="4">
    <source>
        <dbReference type="EMBL" id="KAK0437755.1"/>
    </source>
</evidence>
<dbReference type="RefSeq" id="XP_060322699.1">
    <property type="nucleotide sequence ID" value="XM_060470463.1"/>
</dbReference>
<dbReference type="EMBL" id="JAUEPS010000104">
    <property type="protein sequence ID" value="KAK0437755.1"/>
    <property type="molecule type" value="Genomic_DNA"/>
</dbReference>
<dbReference type="Proteomes" id="UP001175211">
    <property type="component" value="Unassembled WGS sequence"/>
</dbReference>
<dbReference type="PANTHER" id="PTHR11502">
    <property type="entry name" value="40S RIBOSOMAL PROTEIN S6"/>
    <property type="match status" value="1"/>
</dbReference>
<evidence type="ECO:0000256" key="1">
    <source>
        <dbReference type="ARBA" id="ARBA00009312"/>
    </source>
</evidence>
<dbReference type="GO" id="GO:0003735">
    <property type="term" value="F:structural constituent of ribosome"/>
    <property type="evidence" value="ECO:0007669"/>
    <property type="project" value="InterPro"/>
</dbReference>
<evidence type="ECO:0000256" key="2">
    <source>
        <dbReference type="ARBA" id="ARBA00022980"/>
    </source>
</evidence>
<dbReference type="Gene3D" id="1.20.5.2650">
    <property type="match status" value="1"/>
</dbReference>
<gene>
    <name evidence="4" type="ORF">EV420DRAFT_1486919</name>
</gene>
<protein>
    <submittedName>
        <fullName evidence="4">Uncharacterized protein</fullName>
    </submittedName>
</protein>
<dbReference type="InterPro" id="IPR001377">
    <property type="entry name" value="Ribosomal_eS6"/>
</dbReference>
<evidence type="ECO:0000313" key="5">
    <source>
        <dbReference type="Proteomes" id="UP001175211"/>
    </source>
</evidence>
<dbReference type="GeneID" id="85354011"/>
<comment type="caution">
    <text evidence="4">The sequence shown here is derived from an EMBL/GenBank/DDBJ whole genome shotgun (WGS) entry which is preliminary data.</text>
</comment>
<sequence>MVAVSVSVPLSLLRGVPEELKGFVFWITGGNDKQGVLLPCRVRLFLSDGHSPEGLDEAKNPFVGAVLNLVVVKQGEAEIPGLTDTILPKRVTNIRKMFNLSRKDDV</sequence>
<proteinExistence type="inferred from homology"/>
<keyword evidence="2" id="KW-0689">Ribosomal protein</keyword>
<comment type="similarity">
    <text evidence="1">Belongs to the eukaryotic ribosomal protein eS6 family.</text>
</comment>
<organism evidence="4 5">
    <name type="scientific">Armillaria tabescens</name>
    <name type="common">Ringless honey mushroom</name>
    <name type="synonym">Agaricus tabescens</name>
    <dbReference type="NCBI Taxonomy" id="1929756"/>
    <lineage>
        <taxon>Eukaryota</taxon>
        <taxon>Fungi</taxon>
        <taxon>Dikarya</taxon>
        <taxon>Basidiomycota</taxon>
        <taxon>Agaricomycotina</taxon>
        <taxon>Agaricomycetes</taxon>
        <taxon>Agaricomycetidae</taxon>
        <taxon>Agaricales</taxon>
        <taxon>Marasmiineae</taxon>
        <taxon>Physalacriaceae</taxon>
        <taxon>Desarmillaria</taxon>
    </lineage>
</organism>
<dbReference type="AlphaFoldDB" id="A0AA39J7T3"/>
<evidence type="ECO:0000256" key="3">
    <source>
        <dbReference type="ARBA" id="ARBA00023274"/>
    </source>
</evidence>
<dbReference type="SMART" id="SM01405">
    <property type="entry name" value="Ribosomal_S6e"/>
    <property type="match status" value="1"/>
</dbReference>
<keyword evidence="3" id="KW-0687">Ribonucleoprotein</keyword>
<name>A0AA39J7T3_ARMTA</name>
<dbReference type="GO" id="GO:1990904">
    <property type="term" value="C:ribonucleoprotein complex"/>
    <property type="evidence" value="ECO:0007669"/>
    <property type="project" value="UniProtKB-KW"/>
</dbReference>
<accession>A0AA39J7T3</accession>
<dbReference type="GO" id="GO:0005840">
    <property type="term" value="C:ribosome"/>
    <property type="evidence" value="ECO:0007669"/>
    <property type="project" value="UniProtKB-KW"/>
</dbReference>
<keyword evidence="5" id="KW-1185">Reference proteome</keyword>
<reference evidence="4" key="1">
    <citation type="submission" date="2023-06" db="EMBL/GenBank/DDBJ databases">
        <authorList>
            <consortium name="Lawrence Berkeley National Laboratory"/>
            <person name="Ahrendt S."/>
            <person name="Sahu N."/>
            <person name="Indic B."/>
            <person name="Wong-Bajracharya J."/>
            <person name="Merenyi Z."/>
            <person name="Ke H.-M."/>
            <person name="Monk M."/>
            <person name="Kocsube S."/>
            <person name="Drula E."/>
            <person name="Lipzen A."/>
            <person name="Balint B."/>
            <person name="Henrissat B."/>
            <person name="Andreopoulos B."/>
            <person name="Martin F.M."/>
            <person name="Harder C.B."/>
            <person name="Rigling D."/>
            <person name="Ford K.L."/>
            <person name="Foster G.D."/>
            <person name="Pangilinan J."/>
            <person name="Papanicolaou A."/>
            <person name="Barry K."/>
            <person name="LaButti K."/>
            <person name="Viragh M."/>
            <person name="Koriabine M."/>
            <person name="Yan M."/>
            <person name="Riley R."/>
            <person name="Champramary S."/>
            <person name="Plett K.L."/>
            <person name="Tsai I.J."/>
            <person name="Slot J."/>
            <person name="Sipos G."/>
            <person name="Plett J."/>
            <person name="Nagy L.G."/>
            <person name="Grigoriev I.V."/>
        </authorList>
    </citation>
    <scope>NUCLEOTIDE SEQUENCE</scope>
    <source>
        <strain evidence="4">CCBAS 213</strain>
    </source>
</reference>
<dbReference type="GO" id="GO:0006412">
    <property type="term" value="P:translation"/>
    <property type="evidence" value="ECO:0007669"/>
    <property type="project" value="InterPro"/>
</dbReference>